<dbReference type="InterPro" id="IPR014942">
    <property type="entry name" value="AbiEii"/>
</dbReference>
<name>A0A2G8SHY8_9APHY</name>
<organism evidence="1 2">
    <name type="scientific">Ganoderma sinense ZZ0214-1</name>
    <dbReference type="NCBI Taxonomy" id="1077348"/>
    <lineage>
        <taxon>Eukaryota</taxon>
        <taxon>Fungi</taxon>
        <taxon>Dikarya</taxon>
        <taxon>Basidiomycota</taxon>
        <taxon>Agaricomycotina</taxon>
        <taxon>Agaricomycetes</taxon>
        <taxon>Polyporales</taxon>
        <taxon>Polyporaceae</taxon>
        <taxon>Ganoderma</taxon>
    </lineage>
</organism>
<reference evidence="1 2" key="1">
    <citation type="journal article" date="2015" name="Sci. Rep.">
        <title>Chromosome-level genome map provides insights into diverse defense mechanisms in the medicinal fungus Ganoderma sinense.</title>
        <authorList>
            <person name="Zhu Y."/>
            <person name="Xu J."/>
            <person name="Sun C."/>
            <person name="Zhou S."/>
            <person name="Xu H."/>
            <person name="Nelson D.R."/>
            <person name="Qian J."/>
            <person name="Song J."/>
            <person name="Luo H."/>
            <person name="Xiang L."/>
            <person name="Li Y."/>
            <person name="Xu Z."/>
            <person name="Ji A."/>
            <person name="Wang L."/>
            <person name="Lu S."/>
            <person name="Hayward A."/>
            <person name="Sun W."/>
            <person name="Li X."/>
            <person name="Schwartz D.C."/>
            <person name="Wang Y."/>
            <person name="Chen S."/>
        </authorList>
    </citation>
    <scope>NUCLEOTIDE SEQUENCE [LARGE SCALE GENOMIC DNA]</scope>
    <source>
        <strain evidence="1 2">ZZ0214-1</strain>
    </source>
</reference>
<evidence type="ECO:0000313" key="2">
    <source>
        <dbReference type="Proteomes" id="UP000230002"/>
    </source>
</evidence>
<dbReference type="Pfam" id="PF08843">
    <property type="entry name" value="AbiEii"/>
    <property type="match status" value="1"/>
</dbReference>
<protein>
    <recommendedName>
        <fullName evidence="3">Nucleotidyl transferase AbiEii/AbiGii toxin family protein</fullName>
    </recommendedName>
</protein>
<evidence type="ECO:0000313" key="1">
    <source>
        <dbReference type="EMBL" id="PIL33386.1"/>
    </source>
</evidence>
<evidence type="ECO:0008006" key="3">
    <source>
        <dbReference type="Google" id="ProtNLM"/>
    </source>
</evidence>
<gene>
    <name evidence="1" type="ORF">GSI_04006</name>
</gene>
<dbReference type="SUPFAM" id="SSF81301">
    <property type="entry name" value="Nucleotidyltransferase"/>
    <property type="match status" value="1"/>
</dbReference>
<keyword evidence="2" id="KW-1185">Reference proteome</keyword>
<dbReference type="EMBL" id="AYKW01000007">
    <property type="protein sequence ID" value="PIL33386.1"/>
    <property type="molecule type" value="Genomic_DNA"/>
</dbReference>
<comment type="caution">
    <text evidence="1">The sequence shown here is derived from an EMBL/GenBank/DDBJ whole genome shotgun (WGS) entry which is preliminary data.</text>
</comment>
<dbReference type="Gene3D" id="3.30.460.40">
    <property type="match status" value="1"/>
</dbReference>
<dbReference type="AlphaFoldDB" id="A0A2G8SHY8"/>
<accession>A0A2G8SHY8</accession>
<dbReference type="InterPro" id="IPR043519">
    <property type="entry name" value="NT_sf"/>
</dbReference>
<dbReference type="OrthoDB" id="2990568at2759"/>
<proteinExistence type="predicted"/>
<dbReference type="Proteomes" id="UP000230002">
    <property type="component" value="Unassembled WGS sequence"/>
</dbReference>
<sequence>MSNLNIGRLGPRAAGLARFMADRAREAQAPYVLIGASALIIRGVIRRETKDLDFNIAPRKSAELQNAIAPHLQTARNEAVLVDGKTTVDKDAQTSFRIYKQVGLAGDNMKVDVSENMCALTPSAYTNVDGVHVATVPLMLIFKMCAIARQNRSTWSEKALKDAMDLAASLRYLKAYNEVVPADVLRLLAHEQPRFLWSNFWATIGQVASNAGITVEEVEYLLHAVGVSKTRD</sequence>